<keyword evidence="2" id="KW-1185">Reference proteome</keyword>
<dbReference type="Proteomes" id="UP000296706">
    <property type="component" value="Chromosome"/>
</dbReference>
<reference evidence="1 2" key="1">
    <citation type="journal article" date="2019" name="Nat. Commun.">
        <title>A new type of DNA phosphorothioation-based antiviral system in archaea.</title>
        <authorList>
            <person name="Xiong L."/>
            <person name="Liu S."/>
            <person name="Chen S."/>
            <person name="Xiao Y."/>
            <person name="Zhu B."/>
            <person name="Gao Y."/>
            <person name="Zhang Y."/>
            <person name="Chen B."/>
            <person name="Luo J."/>
            <person name="Deng Z."/>
            <person name="Chen X."/>
            <person name="Wang L."/>
            <person name="Chen S."/>
        </authorList>
    </citation>
    <scope>NUCLEOTIDE SEQUENCE [LARGE SCALE GENOMIC DNA]</scope>
    <source>
        <strain evidence="1 2">CBA1105</strain>
    </source>
</reference>
<dbReference type="EMBL" id="CP031310">
    <property type="protein sequence ID" value="QCC52813.1"/>
    <property type="molecule type" value="Genomic_DNA"/>
</dbReference>
<dbReference type="STRING" id="1457250.GCA_000755225_02268"/>
<evidence type="ECO:0000313" key="2">
    <source>
        <dbReference type="Proteomes" id="UP000296706"/>
    </source>
</evidence>
<dbReference type="GeneID" id="39849578"/>
<name>A0A4D6HFS4_9EURY</name>
<protein>
    <submittedName>
        <fullName evidence="1">Transcriptional regulator</fullName>
    </submittedName>
</protein>
<proteinExistence type="predicted"/>
<gene>
    <name evidence="1" type="ORF">DV733_16925</name>
</gene>
<dbReference type="SUPFAM" id="SSF46785">
    <property type="entry name" value="Winged helix' DNA-binding domain"/>
    <property type="match status" value="1"/>
</dbReference>
<dbReference type="AlphaFoldDB" id="A0A4D6HFS4"/>
<sequence>MSQTLHVQIGTRPDRSDLKETLASIDDGETVEPEPSRLVVESLETFGRVFRATNLELLEAIAEHEPDSIRELARLVDRHPPEVSENVSELEDYGLVRIDDHGRSKRPRVWYDEIEISGDVPLRNLGDSSDATATP</sequence>
<dbReference type="Gene3D" id="1.10.10.10">
    <property type="entry name" value="Winged helix-like DNA-binding domain superfamily/Winged helix DNA-binding domain"/>
    <property type="match status" value="1"/>
</dbReference>
<organism evidence="1 2">
    <name type="scientific">Halapricum salinum</name>
    <dbReference type="NCBI Taxonomy" id="1457250"/>
    <lineage>
        <taxon>Archaea</taxon>
        <taxon>Methanobacteriati</taxon>
        <taxon>Methanobacteriota</taxon>
        <taxon>Stenosarchaea group</taxon>
        <taxon>Halobacteria</taxon>
        <taxon>Halobacteriales</taxon>
        <taxon>Haloarculaceae</taxon>
        <taxon>Halapricum</taxon>
    </lineage>
</organism>
<dbReference type="KEGG" id="hsn:DV733_16925"/>
<dbReference type="Pfam" id="PF25212">
    <property type="entry name" value="HVO_A0114"/>
    <property type="match status" value="1"/>
</dbReference>
<dbReference type="OrthoDB" id="325082at2157"/>
<accession>A0A4D6HFS4</accession>
<dbReference type="RefSeq" id="WP_049993131.1">
    <property type="nucleotide sequence ID" value="NZ_CP031310.1"/>
</dbReference>
<dbReference type="InterPro" id="IPR036390">
    <property type="entry name" value="WH_DNA-bd_sf"/>
</dbReference>
<dbReference type="InterPro" id="IPR036388">
    <property type="entry name" value="WH-like_DNA-bd_sf"/>
</dbReference>
<evidence type="ECO:0000313" key="1">
    <source>
        <dbReference type="EMBL" id="QCC52813.1"/>
    </source>
</evidence>